<gene>
    <name evidence="1" type="ORF">O181_000008</name>
</gene>
<evidence type="ECO:0000313" key="2">
    <source>
        <dbReference type="Proteomes" id="UP000765509"/>
    </source>
</evidence>
<comment type="caution">
    <text evidence="1">The sequence shown here is derived from an EMBL/GenBank/DDBJ whole genome shotgun (WGS) entry which is preliminary data.</text>
</comment>
<organism evidence="1 2">
    <name type="scientific">Austropuccinia psidii MF-1</name>
    <dbReference type="NCBI Taxonomy" id="1389203"/>
    <lineage>
        <taxon>Eukaryota</taxon>
        <taxon>Fungi</taxon>
        <taxon>Dikarya</taxon>
        <taxon>Basidiomycota</taxon>
        <taxon>Pucciniomycotina</taxon>
        <taxon>Pucciniomycetes</taxon>
        <taxon>Pucciniales</taxon>
        <taxon>Sphaerophragmiaceae</taxon>
        <taxon>Austropuccinia</taxon>
    </lineage>
</organism>
<dbReference type="Proteomes" id="UP000765509">
    <property type="component" value="Unassembled WGS sequence"/>
</dbReference>
<proteinExistence type="predicted"/>
<protein>
    <submittedName>
        <fullName evidence="1">Uncharacterized protein</fullName>
    </submittedName>
</protein>
<dbReference type="EMBL" id="AVOT02000001">
    <property type="protein sequence ID" value="MBW0460293.1"/>
    <property type="molecule type" value="Genomic_DNA"/>
</dbReference>
<name>A0A9Q3B7N5_9BASI</name>
<evidence type="ECO:0000313" key="1">
    <source>
        <dbReference type="EMBL" id="MBW0460293.1"/>
    </source>
</evidence>
<keyword evidence="2" id="KW-1185">Reference proteome</keyword>
<accession>A0A9Q3B7N5</accession>
<dbReference type="AlphaFoldDB" id="A0A9Q3B7N5"/>
<sequence>MVNKIFQCLHDGPSVTQKFPDNKRPKIKDNQSYDEYKSYHDGIRIVHDYIITAERAGIMSIAYDSKDGLLPKDNQTVKRTYHHRPKSMAAISNLLLLGPVSMLICSTDKKNFSI</sequence>
<reference evidence="1" key="1">
    <citation type="submission" date="2021-03" db="EMBL/GenBank/DDBJ databases">
        <title>Draft genome sequence of rust myrtle Austropuccinia psidii MF-1, a brazilian biotype.</title>
        <authorList>
            <person name="Quecine M.C."/>
            <person name="Pachon D.M.R."/>
            <person name="Bonatelli M.L."/>
            <person name="Correr F.H."/>
            <person name="Franceschini L.M."/>
            <person name="Leite T.F."/>
            <person name="Margarido G.R.A."/>
            <person name="Almeida C.A."/>
            <person name="Ferrarezi J.A."/>
            <person name="Labate C.A."/>
        </authorList>
    </citation>
    <scope>NUCLEOTIDE SEQUENCE</scope>
    <source>
        <strain evidence="1">MF-1</strain>
    </source>
</reference>